<organism evidence="13 14">
    <name type="scientific">Citrus unshiu</name>
    <name type="common">Satsuma mandarin</name>
    <name type="synonym">Citrus nobilis var. unshiu</name>
    <dbReference type="NCBI Taxonomy" id="55188"/>
    <lineage>
        <taxon>Eukaryota</taxon>
        <taxon>Viridiplantae</taxon>
        <taxon>Streptophyta</taxon>
        <taxon>Embryophyta</taxon>
        <taxon>Tracheophyta</taxon>
        <taxon>Spermatophyta</taxon>
        <taxon>Magnoliopsida</taxon>
        <taxon>eudicotyledons</taxon>
        <taxon>Gunneridae</taxon>
        <taxon>Pentapetalae</taxon>
        <taxon>rosids</taxon>
        <taxon>malvids</taxon>
        <taxon>Sapindales</taxon>
        <taxon>Rutaceae</taxon>
        <taxon>Aurantioideae</taxon>
        <taxon>Citrus</taxon>
    </lineage>
</organism>
<keyword evidence="3" id="KW-1003">Cell membrane</keyword>
<keyword evidence="10" id="KW-0675">Receptor</keyword>
<evidence type="ECO:0000256" key="2">
    <source>
        <dbReference type="ARBA" id="ARBA00009592"/>
    </source>
</evidence>
<keyword evidence="9" id="KW-0472">Membrane</keyword>
<comment type="similarity">
    <text evidence="2">Belongs to the RLP family.</text>
</comment>
<comment type="subcellular location">
    <subcellularLocation>
        <location evidence="1">Cell membrane</location>
        <topology evidence="1">Single-pass type I membrane protein</topology>
    </subcellularLocation>
</comment>
<evidence type="ECO:0000256" key="9">
    <source>
        <dbReference type="ARBA" id="ARBA00023136"/>
    </source>
</evidence>
<evidence type="ECO:0000256" key="11">
    <source>
        <dbReference type="ARBA" id="ARBA00023180"/>
    </source>
</evidence>
<evidence type="ECO:0000313" key="14">
    <source>
        <dbReference type="Proteomes" id="UP000236630"/>
    </source>
</evidence>
<evidence type="ECO:0000256" key="5">
    <source>
        <dbReference type="ARBA" id="ARBA00022692"/>
    </source>
</evidence>
<dbReference type="AlphaFoldDB" id="A0A2H5QG93"/>
<dbReference type="EMBL" id="BDQV01000360">
    <property type="protein sequence ID" value="GAY63603.1"/>
    <property type="molecule type" value="Genomic_DNA"/>
</dbReference>
<dbReference type="InterPro" id="IPR013210">
    <property type="entry name" value="LRR_N_plant-typ"/>
</dbReference>
<feature type="non-terminal residue" evidence="13">
    <location>
        <position position="1"/>
    </location>
</feature>
<protein>
    <recommendedName>
        <fullName evidence="12">Leucine-rich repeat-containing N-terminal plant-type domain-containing protein</fullName>
    </recommendedName>
</protein>
<dbReference type="Proteomes" id="UP000236630">
    <property type="component" value="Unassembled WGS sequence"/>
</dbReference>
<sequence>ALEREALLTFRQSLVDEYGILSSWGREDGKRDCCKWRGVRCSNTTGHVKVLNLRTSDYEFARRKFLKGTISPALLKLHDLGHLDLSNIDFGGSPVPEFIGSLSKLTYLNLSCCTRSLKIPQTYRKLSGLDGIPKFFGNMCSLNELYLLDNKLSGQLSELIQNLSSGCTVNSLEGLCLYDNDITGPIPDLGGFSSLKELYLGENSLNGTINKSINHLFKLETLSLDGNSFTGMLYLANNPLTLKLSHDWVPPFQLKWLSLASCKMGAHFPKWLRTQSQLILLDISNTRISDTVPDWFWDMSVELFFLNLSNNHIKGKLPDLSFLRSDDIVVDISSIHFRGPIPPLLSNSTFLNLSKNKFSWSITFLCSIIENTWNIFDLSSNILMVVEANKNKYLL</sequence>
<dbReference type="PANTHER" id="PTHR48063:SF101">
    <property type="entry name" value="LRR RECEPTOR-LIKE SERINE_THREONINE-PROTEIN KINASE FLS2"/>
    <property type="match status" value="1"/>
</dbReference>
<dbReference type="InterPro" id="IPR046956">
    <property type="entry name" value="RLP23-like"/>
</dbReference>
<evidence type="ECO:0000256" key="4">
    <source>
        <dbReference type="ARBA" id="ARBA00022614"/>
    </source>
</evidence>
<accession>A0A2H5QG93</accession>
<feature type="domain" description="Leucine-rich repeat-containing N-terminal plant-type" evidence="12">
    <location>
        <begin position="3"/>
        <end position="42"/>
    </location>
</feature>
<comment type="caution">
    <text evidence="13">The sequence shown here is derived from an EMBL/GenBank/DDBJ whole genome shotgun (WGS) entry which is preliminary data.</text>
</comment>
<evidence type="ECO:0000259" key="12">
    <source>
        <dbReference type="Pfam" id="PF08263"/>
    </source>
</evidence>
<gene>
    <name evidence="13" type="ORF">CUMW_226950</name>
</gene>
<dbReference type="Pfam" id="PF08263">
    <property type="entry name" value="LRRNT_2"/>
    <property type="match status" value="1"/>
</dbReference>
<keyword evidence="5" id="KW-0812">Transmembrane</keyword>
<evidence type="ECO:0000313" key="13">
    <source>
        <dbReference type="EMBL" id="GAY63603.1"/>
    </source>
</evidence>
<dbReference type="FunFam" id="3.80.10.10:FF:001347">
    <property type="entry name" value="LRR receptor-like serine/threonine-protein kinase GSO2"/>
    <property type="match status" value="1"/>
</dbReference>
<keyword evidence="14" id="KW-1185">Reference proteome</keyword>
<name>A0A2H5QG93_CITUN</name>
<dbReference type="InterPro" id="IPR001611">
    <property type="entry name" value="Leu-rich_rpt"/>
</dbReference>
<evidence type="ECO:0000256" key="1">
    <source>
        <dbReference type="ARBA" id="ARBA00004251"/>
    </source>
</evidence>
<evidence type="ECO:0000256" key="10">
    <source>
        <dbReference type="ARBA" id="ARBA00023170"/>
    </source>
</evidence>
<reference evidence="13 14" key="1">
    <citation type="journal article" date="2017" name="Front. Genet.">
        <title>Draft sequencing of the heterozygous diploid genome of Satsuma (Citrus unshiu Marc.) using a hybrid assembly approach.</title>
        <authorList>
            <person name="Shimizu T."/>
            <person name="Tanizawa Y."/>
            <person name="Mochizuki T."/>
            <person name="Nagasaki H."/>
            <person name="Yoshioka T."/>
            <person name="Toyoda A."/>
            <person name="Fujiyama A."/>
            <person name="Kaminuma E."/>
            <person name="Nakamura Y."/>
        </authorList>
    </citation>
    <scope>NUCLEOTIDE SEQUENCE [LARGE SCALE GENOMIC DNA]</scope>
    <source>
        <strain evidence="14">cv. Miyagawa wase</strain>
    </source>
</reference>
<evidence type="ECO:0000256" key="8">
    <source>
        <dbReference type="ARBA" id="ARBA00022989"/>
    </source>
</evidence>
<proteinExistence type="inferred from homology"/>
<dbReference type="GO" id="GO:0005886">
    <property type="term" value="C:plasma membrane"/>
    <property type="evidence" value="ECO:0007669"/>
    <property type="project" value="UniProtKB-SubCell"/>
</dbReference>
<keyword evidence="11" id="KW-0325">Glycoprotein</keyword>
<evidence type="ECO:0000256" key="6">
    <source>
        <dbReference type="ARBA" id="ARBA00022729"/>
    </source>
</evidence>
<keyword evidence="8" id="KW-1133">Transmembrane helix</keyword>
<evidence type="ECO:0000256" key="3">
    <source>
        <dbReference type="ARBA" id="ARBA00022475"/>
    </source>
</evidence>
<dbReference type="SUPFAM" id="SSF52047">
    <property type="entry name" value="RNI-like"/>
    <property type="match status" value="1"/>
</dbReference>
<evidence type="ECO:0000256" key="7">
    <source>
        <dbReference type="ARBA" id="ARBA00022737"/>
    </source>
</evidence>
<dbReference type="PROSITE" id="PS51450">
    <property type="entry name" value="LRR"/>
    <property type="match status" value="1"/>
</dbReference>
<dbReference type="STRING" id="55188.A0A2H5QG93"/>
<dbReference type="Pfam" id="PF00560">
    <property type="entry name" value="LRR_1"/>
    <property type="match status" value="1"/>
</dbReference>
<keyword evidence="6" id="KW-0732">Signal</keyword>
<dbReference type="Pfam" id="PF13855">
    <property type="entry name" value="LRR_8"/>
    <property type="match status" value="1"/>
</dbReference>
<feature type="non-terminal residue" evidence="13">
    <location>
        <position position="395"/>
    </location>
</feature>
<keyword evidence="7" id="KW-0677">Repeat</keyword>
<dbReference type="Gene3D" id="3.80.10.10">
    <property type="entry name" value="Ribonuclease Inhibitor"/>
    <property type="match status" value="3"/>
</dbReference>
<dbReference type="InterPro" id="IPR032675">
    <property type="entry name" value="LRR_dom_sf"/>
</dbReference>
<dbReference type="PANTHER" id="PTHR48063">
    <property type="entry name" value="LRR RECEPTOR-LIKE KINASE"/>
    <property type="match status" value="1"/>
</dbReference>
<keyword evidence="4" id="KW-0433">Leucine-rich repeat</keyword>